<gene>
    <name evidence="1" type="ORF">TRAPUB_1744</name>
</gene>
<dbReference type="STRING" id="154538.A0A1M2VIK2"/>
<dbReference type="EMBL" id="MNAD01001178">
    <property type="protein sequence ID" value="OJT07424.1"/>
    <property type="molecule type" value="Genomic_DNA"/>
</dbReference>
<proteinExistence type="predicted"/>
<comment type="caution">
    <text evidence="1">The sequence shown here is derived from an EMBL/GenBank/DDBJ whole genome shotgun (WGS) entry which is preliminary data.</text>
</comment>
<protein>
    <submittedName>
        <fullName evidence="1">Uncharacterized protein</fullName>
    </submittedName>
</protein>
<evidence type="ECO:0000313" key="1">
    <source>
        <dbReference type="EMBL" id="OJT07424.1"/>
    </source>
</evidence>
<name>A0A1M2VIK2_TRAPU</name>
<evidence type="ECO:0000313" key="2">
    <source>
        <dbReference type="Proteomes" id="UP000184267"/>
    </source>
</evidence>
<reference evidence="1 2" key="1">
    <citation type="submission" date="2016-10" db="EMBL/GenBank/DDBJ databases">
        <title>Genome sequence of the basidiomycete white-rot fungus Trametes pubescens.</title>
        <authorList>
            <person name="Makela M.R."/>
            <person name="Granchi Z."/>
            <person name="Peng M."/>
            <person name="De Vries R.P."/>
            <person name="Grigoriev I."/>
            <person name="Riley R."/>
            <person name="Hilden K."/>
        </authorList>
    </citation>
    <scope>NUCLEOTIDE SEQUENCE [LARGE SCALE GENOMIC DNA]</scope>
    <source>
        <strain evidence="1 2">FBCC735</strain>
    </source>
</reference>
<organism evidence="1 2">
    <name type="scientific">Trametes pubescens</name>
    <name type="common">White-rot fungus</name>
    <dbReference type="NCBI Taxonomy" id="154538"/>
    <lineage>
        <taxon>Eukaryota</taxon>
        <taxon>Fungi</taxon>
        <taxon>Dikarya</taxon>
        <taxon>Basidiomycota</taxon>
        <taxon>Agaricomycotina</taxon>
        <taxon>Agaricomycetes</taxon>
        <taxon>Polyporales</taxon>
        <taxon>Polyporaceae</taxon>
        <taxon>Trametes</taxon>
    </lineage>
</organism>
<dbReference type="OrthoDB" id="6359816at2759"/>
<keyword evidence="2" id="KW-1185">Reference proteome</keyword>
<sequence length="147" mass="16062">MYRQRCVDAALAVFRDSRHILSAPRGGRAIAVSRKGNADTSGAWVWLACTACDAGRLQLAVANSATGREDIVRPRAWWQKYFDAVVRQLALRPLGAVAADPKLTRETVAEAARCAKCGPQGALQVYEYAEAMAKRIDEATSEVRERA</sequence>
<accession>A0A1M2VIK2</accession>
<dbReference type="AlphaFoldDB" id="A0A1M2VIK2"/>
<dbReference type="Proteomes" id="UP000184267">
    <property type="component" value="Unassembled WGS sequence"/>
</dbReference>